<organism evidence="3 4">
    <name type="scientific">Leucocoprinus birnbaumii</name>
    <dbReference type="NCBI Taxonomy" id="56174"/>
    <lineage>
        <taxon>Eukaryota</taxon>
        <taxon>Fungi</taxon>
        <taxon>Dikarya</taxon>
        <taxon>Basidiomycota</taxon>
        <taxon>Agaricomycotina</taxon>
        <taxon>Agaricomycetes</taxon>
        <taxon>Agaricomycetidae</taxon>
        <taxon>Agaricales</taxon>
        <taxon>Agaricineae</taxon>
        <taxon>Agaricaceae</taxon>
        <taxon>Leucocoprinus</taxon>
    </lineage>
</organism>
<proteinExistence type="predicted"/>
<comment type="caution">
    <text evidence="3">The sequence shown here is derived from an EMBL/GenBank/DDBJ whole genome shotgun (WGS) entry which is preliminary data.</text>
</comment>
<dbReference type="SUPFAM" id="SSF141086">
    <property type="entry name" value="Agglutinin HPA-like"/>
    <property type="match status" value="3"/>
</dbReference>
<reference evidence="3" key="1">
    <citation type="submission" date="2022-07" db="EMBL/GenBank/DDBJ databases">
        <title>Genome Sequence of Leucocoprinus birnbaumii.</title>
        <authorList>
            <person name="Buettner E."/>
        </authorList>
    </citation>
    <scope>NUCLEOTIDE SEQUENCE</scope>
    <source>
        <strain evidence="3">VT141</strain>
    </source>
</reference>
<evidence type="ECO:0000313" key="4">
    <source>
        <dbReference type="Proteomes" id="UP001213000"/>
    </source>
</evidence>
<dbReference type="GO" id="GO:0030246">
    <property type="term" value="F:carbohydrate binding"/>
    <property type="evidence" value="ECO:0007669"/>
    <property type="project" value="InterPro"/>
</dbReference>
<feature type="domain" description="H-type lectin" evidence="2">
    <location>
        <begin position="44"/>
        <end position="103"/>
    </location>
</feature>
<dbReference type="EMBL" id="JANIEX010000562">
    <property type="protein sequence ID" value="KAJ3565538.1"/>
    <property type="molecule type" value="Genomic_DNA"/>
</dbReference>
<feature type="region of interest" description="Disordered" evidence="1">
    <location>
        <begin position="715"/>
        <end position="734"/>
    </location>
</feature>
<sequence>MTLQALQQPPLMTVQQLPMSLTVSEFDTNKVHEPGKPQPDTYDTIQLPRSYVAPPRIIQGFCYLDVDNNKNIRADSRVAHITRNSAVFHATSWSDTKLYRAVIKSLNICPANPHYLSGEHTRDRNASPTTYIRFQRPFMTTPKVVVFFNQIDLDRERDWNMFTTATDIDADGFTLNIETRGDTISHKARVGWFAYPEDREHIFSTSVSTRQIRPVGFPKVDHESKVISFSGIEFGGVPEVFIAFNEFNISCKANFRLKAHVGDVTKSGLTWHIETWGSTTLSSAGATIVAISEATPQVTSAVVAVSSSSSANARPSTDFSIHDGYKSRRGTNSRQHHNVLDAHTNQLAIDPADLDAEMPLYYLSIPGTMYIRNFCDRGDEPIYPHTRIDNSIRRIEVTLIPGQPTNLERLIAFTRHALVQSKCSKPTPFHYIAQIDWSLLRNRFYDINKLVDSLSCRYGLVYHLAFTNVSPGGDGFRSAELYLTSTGGTGGTRLKLPIHAFLDDGLVMYLSSSAGLPSPLTEISVEDTLPLDATTLSWASRNVLRLLGNRVGDIRRVTMPITIPHIHNAIPSLHRLYDLTFTHPKLTSDSPPLSPSRNTITSAYEQSIVASLSSRPCSPSSLSSSSRSSNISILTLPADAFASPAIRDAVARLSRLQEFKITFSSPLDVADFAHLCRYKPGDFAHLRCITFEGGTIPQFLSLLPSLFPSTPPLSPSLPVSTRASTSSRPTTPSRLQRPKFINLTLLISSLTASGSLKQLIGFIQFYLPHGVDIFKLHVKDWGISEPKSGSWWTEARVATHSGLVCERKGSTSHYVTADDASVLRVPGKVMCDMAHSCREEAGSRAKVGKKRWRHSWRSSTENGTLSMSSNSTATEVVWEEGNVKEKDKRTRREKVGSSLKLWVGKWWEKWLGSGKKLMKGGESG</sequence>
<feature type="domain" description="H-type lectin" evidence="2">
    <location>
        <begin position="225"/>
        <end position="291"/>
    </location>
</feature>
<feature type="region of interest" description="Disordered" evidence="1">
    <location>
        <begin position="310"/>
        <end position="332"/>
    </location>
</feature>
<evidence type="ECO:0000313" key="3">
    <source>
        <dbReference type="EMBL" id="KAJ3565538.1"/>
    </source>
</evidence>
<dbReference type="InterPro" id="IPR037221">
    <property type="entry name" value="H-type_lectin_dom_sf"/>
</dbReference>
<dbReference type="Pfam" id="PF09458">
    <property type="entry name" value="H_lectin"/>
    <property type="match status" value="3"/>
</dbReference>
<dbReference type="Proteomes" id="UP001213000">
    <property type="component" value="Unassembled WGS sequence"/>
</dbReference>
<dbReference type="InterPro" id="IPR019019">
    <property type="entry name" value="H-type_lectin_domain"/>
</dbReference>
<dbReference type="GO" id="GO:0007155">
    <property type="term" value="P:cell adhesion"/>
    <property type="evidence" value="ECO:0007669"/>
    <property type="project" value="InterPro"/>
</dbReference>
<accession>A0AAD5YUL7</accession>
<protein>
    <recommendedName>
        <fullName evidence="2">H-type lectin domain-containing protein</fullName>
    </recommendedName>
</protein>
<evidence type="ECO:0000259" key="2">
    <source>
        <dbReference type="Pfam" id="PF09458"/>
    </source>
</evidence>
<feature type="domain" description="H-type lectin" evidence="2">
    <location>
        <begin position="130"/>
        <end position="195"/>
    </location>
</feature>
<name>A0AAD5YUL7_9AGAR</name>
<feature type="compositionally biased region" description="Low complexity" evidence="1">
    <location>
        <begin position="716"/>
        <end position="734"/>
    </location>
</feature>
<gene>
    <name evidence="3" type="ORF">NP233_g7571</name>
</gene>
<dbReference type="Gene3D" id="2.60.40.2080">
    <property type="match status" value="3"/>
</dbReference>
<evidence type="ECO:0000256" key="1">
    <source>
        <dbReference type="SAM" id="MobiDB-lite"/>
    </source>
</evidence>
<keyword evidence="4" id="KW-1185">Reference proteome</keyword>
<dbReference type="AlphaFoldDB" id="A0AAD5YUL7"/>